<feature type="domain" description="NIF system FeS cluster assembly NifU C-terminal" evidence="2">
    <location>
        <begin position="10"/>
        <end position="73"/>
    </location>
</feature>
<keyword evidence="4" id="KW-1185">Reference proteome</keyword>
<dbReference type="InterPro" id="IPR034904">
    <property type="entry name" value="FSCA_dom_sf"/>
</dbReference>
<accession>A0A7G9S015</accession>
<dbReference type="GO" id="GO:0005506">
    <property type="term" value="F:iron ion binding"/>
    <property type="evidence" value="ECO:0007669"/>
    <property type="project" value="InterPro"/>
</dbReference>
<dbReference type="GO" id="GO:0051536">
    <property type="term" value="F:iron-sulfur cluster binding"/>
    <property type="evidence" value="ECO:0007669"/>
    <property type="project" value="InterPro"/>
</dbReference>
<dbReference type="PANTHER" id="PTHR11178">
    <property type="entry name" value="IRON-SULFUR CLUSTER SCAFFOLD PROTEIN NFU-RELATED"/>
    <property type="match status" value="1"/>
</dbReference>
<dbReference type="EMBL" id="CP060715">
    <property type="protein sequence ID" value="QNN61190.1"/>
    <property type="molecule type" value="Genomic_DNA"/>
</dbReference>
<evidence type="ECO:0000313" key="4">
    <source>
        <dbReference type="Proteomes" id="UP000515928"/>
    </source>
</evidence>
<name>A0A7G9S015_9FIRM</name>
<sequence length="81" mass="8980">MTLEERIIRSLDKIRPYIQRDGGDMEFVSVDENGIVTVRLLGACVGCGLIDYTLRGGVEALLMDEIPEVTGVIAEDYFTDL</sequence>
<dbReference type="RefSeq" id="WP_187534392.1">
    <property type="nucleotide sequence ID" value="NZ_CBCSHU010000001.1"/>
</dbReference>
<evidence type="ECO:0000259" key="2">
    <source>
        <dbReference type="Pfam" id="PF01106"/>
    </source>
</evidence>
<evidence type="ECO:0000256" key="1">
    <source>
        <dbReference type="ARBA" id="ARBA00049958"/>
    </source>
</evidence>
<dbReference type="KEGG" id="eio:H9L01_02150"/>
<gene>
    <name evidence="3" type="ORF">H9L01_02150</name>
</gene>
<dbReference type="GO" id="GO:0016226">
    <property type="term" value="P:iron-sulfur cluster assembly"/>
    <property type="evidence" value="ECO:0007669"/>
    <property type="project" value="InterPro"/>
</dbReference>
<dbReference type="AlphaFoldDB" id="A0A7G9S015"/>
<dbReference type="InterPro" id="IPR001075">
    <property type="entry name" value="NIF_FeS_clus_asmbl_NifU_C"/>
</dbReference>
<dbReference type="Gene3D" id="3.30.300.130">
    <property type="entry name" value="Fe-S cluster assembly (FSCA)"/>
    <property type="match status" value="1"/>
</dbReference>
<reference evidence="3 4" key="1">
    <citation type="submission" date="2020-08" db="EMBL/GenBank/DDBJ databases">
        <title>Genome sequence of Erysipelothrix inopinata DSM 15511T.</title>
        <authorList>
            <person name="Hyun D.-W."/>
            <person name="Bae J.-W."/>
        </authorList>
    </citation>
    <scope>NUCLEOTIDE SEQUENCE [LARGE SCALE GENOMIC DNA]</scope>
    <source>
        <strain evidence="3 4">DSM 15511</strain>
    </source>
</reference>
<proteinExistence type="predicted"/>
<dbReference type="Pfam" id="PF01106">
    <property type="entry name" value="NifU"/>
    <property type="match status" value="1"/>
</dbReference>
<organism evidence="3 4">
    <name type="scientific">Erysipelothrix inopinata</name>
    <dbReference type="NCBI Taxonomy" id="225084"/>
    <lineage>
        <taxon>Bacteria</taxon>
        <taxon>Bacillati</taxon>
        <taxon>Bacillota</taxon>
        <taxon>Erysipelotrichia</taxon>
        <taxon>Erysipelotrichales</taxon>
        <taxon>Erysipelotrichaceae</taxon>
        <taxon>Erysipelothrix</taxon>
    </lineage>
</organism>
<dbReference type="SUPFAM" id="SSF117916">
    <property type="entry name" value="Fe-S cluster assembly (FSCA) domain-like"/>
    <property type="match status" value="1"/>
</dbReference>
<protein>
    <submittedName>
        <fullName evidence="3">NifU family protein</fullName>
    </submittedName>
</protein>
<dbReference type="Proteomes" id="UP000515928">
    <property type="component" value="Chromosome"/>
</dbReference>
<comment type="function">
    <text evidence="1">May be involved in the formation or repair of [Fe-S] clusters present in iron-sulfur proteins.</text>
</comment>
<evidence type="ECO:0000313" key="3">
    <source>
        <dbReference type="EMBL" id="QNN61190.1"/>
    </source>
</evidence>